<keyword evidence="3" id="KW-1185">Reference proteome</keyword>
<feature type="transmembrane region" description="Helical" evidence="1">
    <location>
        <begin position="21"/>
        <end position="43"/>
    </location>
</feature>
<gene>
    <name evidence="2" type="ORF">JH146_0124</name>
</gene>
<keyword evidence="1" id="KW-1133">Transmembrane helix</keyword>
<feature type="transmembrane region" description="Helical" evidence="1">
    <location>
        <begin position="49"/>
        <end position="69"/>
    </location>
</feature>
<keyword evidence="1" id="KW-0812">Transmembrane</keyword>
<dbReference type="EMBL" id="CP009149">
    <property type="protein sequence ID" value="AIJ04975.1"/>
    <property type="molecule type" value="Genomic_DNA"/>
</dbReference>
<dbReference type="HOGENOM" id="CLU_2662438_0_0_2"/>
<dbReference type="KEGG" id="mjh:JH146_0124"/>
<keyword evidence="1" id="KW-0472">Membrane</keyword>
<protein>
    <submittedName>
        <fullName evidence="2">Uncharacterized protein</fullName>
    </submittedName>
</protein>
<dbReference type="AlphaFoldDB" id="A0A076L9I4"/>
<dbReference type="STRING" id="1301915.JH146_0124"/>
<sequence>MFIFCLIKNNWAEIMNKIKKEALTLIIGSILFIIFDFIIEYYLFDGLTIFLWVSTIIFGCLFIIGFIIYKKIRLNIPYLPFNKNKNVRD</sequence>
<evidence type="ECO:0000313" key="3">
    <source>
        <dbReference type="Proteomes" id="UP000028781"/>
    </source>
</evidence>
<evidence type="ECO:0000313" key="2">
    <source>
        <dbReference type="EMBL" id="AIJ04975.1"/>
    </source>
</evidence>
<proteinExistence type="predicted"/>
<name>A0A076L9I4_9EURY</name>
<reference evidence="2 3" key="1">
    <citation type="journal article" date="2015" name="Int. J. Syst. Evol. Microbiol.">
        <title>M ethanocaldococcus bathoardescens sp. nov., a hyperthermophilic methanogen isolated from a volcanically active deep-sea hydrothermal vent.</title>
        <authorList>
            <person name="Stewart L.C."/>
            <person name="Jung J.H."/>
            <person name="Kim Y.T."/>
            <person name="Kwon S.W."/>
            <person name="Park C.S."/>
            <person name="Holden J.F."/>
        </authorList>
    </citation>
    <scope>NUCLEOTIDE SEQUENCE [LARGE SCALE GENOMIC DNA]</scope>
    <source>
        <strain evidence="2 3">JH146</strain>
    </source>
</reference>
<accession>A0A076L9I4</accession>
<organism evidence="2 3">
    <name type="scientific">Methanocaldococcus bathoardescens</name>
    <dbReference type="NCBI Taxonomy" id="1301915"/>
    <lineage>
        <taxon>Archaea</taxon>
        <taxon>Methanobacteriati</taxon>
        <taxon>Methanobacteriota</taxon>
        <taxon>Methanomada group</taxon>
        <taxon>Methanococci</taxon>
        <taxon>Methanococcales</taxon>
        <taxon>Methanocaldococcaceae</taxon>
        <taxon>Methanocaldococcus</taxon>
    </lineage>
</organism>
<dbReference type="Proteomes" id="UP000028781">
    <property type="component" value="Chromosome"/>
</dbReference>
<evidence type="ECO:0000256" key="1">
    <source>
        <dbReference type="SAM" id="Phobius"/>
    </source>
</evidence>